<dbReference type="AlphaFoldDB" id="A0A444Z366"/>
<dbReference type="Gramene" id="arahy.Tifrunner.gnm2.ann2.Ah15g337100.1">
    <property type="protein sequence ID" value="arahy.Tifrunner.gnm2.ann2.Ah15g337100.1-CDS"/>
    <property type="gene ID" value="arahy.Tifrunner.gnm2.ann2.Ah15g337100"/>
</dbReference>
<reference evidence="2 3" key="1">
    <citation type="submission" date="2019-01" db="EMBL/GenBank/DDBJ databases">
        <title>Sequencing of cultivated peanut Arachis hypogaea provides insights into genome evolution and oil improvement.</title>
        <authorList>
            <person name="Chen X."/>
        </authorList>
    </citation>
    <scope>NUCLEOTIDE SEQUENCE [LARGE SCALE GENOMIC DNA]</scope>
    <source>
        <strain evidence="3">cv. Fuhuasheng</strain>
        <tissue evidence="2">Leaves</tissue>
    </source>
</reference>
<dbReference type="Proteomes" id="UP000289738">
    <property type="component" value="Chromosome B05"/>
</dbReference>
<organism evidence="2 3">
    <name type="scientific">Arachis hypogaea</name>
    <name type="common">Peanut</name>
    <dbReference type="NCBI Taxonomy" id="3818"/>
    <lineage>
        <taxon>Eukaryota</taxon>
        <taxon>Viridiplantae</taxon>
        <taxon>Streptophyta</taxon>
        <taxon>Embryophyta</taxon>
        <taxon>Tracheophyta</taxon>
        <taxon>Spermatophyta</taxon>
        <taxon>Magnoliopsida</taxon>
        <taxon>eudicotyledons</taxon>
        <taxon>Gunneridae</taxon>
        <taxon>Pentapetalae</taxon>
        <taxon>rosids</taxon>
        <taxon>fabids</taxon>
        <taxon>Fabales</taxon>
        <taxon>Fabaceae</taxon>
        <taxon>Papilionoideae</taxon>
        <taxon>50 kb inversion clade</taxon>
        <taxon>dalbergioids sensu lato</taxon>
        <taxon>Dalbergieae</taxon>
        <taxon>Pterocarpus clade</taxon>
        <taxon>Arachis</taxon>
    </lineage>
</organism>
<evidence type="ECO:0000313" key="2">
    <source>
        <dbReference type="EMBL" id="RYR08631.1"/>
    </source>
</evidence>
<dbReference type="PANTHER" id="PTHR31917">
    <property type="entry name" value="AGENET DOMAIN-CONTAINING PROTEIN-RELATED"/>
    <property type="match status" value="1"/>
</dbReference>
<dbReference type="InterPro" id="IPR008395">
    <property type="entry name" value="Agenet-like_dom"/>
</dbReference>
<dbReference type="PANTHER" id="PTHR31917:SF58">
    <property type="entry name" value="AGENET AND BROMO-ADJACENT HOMOLOGY (BAH) DOMAIN-CONTAINING PROTEIN"/>
    <property type="match status" value="1"/>
</dbReference>
<keyword evidence="3" id="KW-1185">Reference proteome</keyword>
<dbReference type="EMBL" id="SDMP01000015">
    <property type="protein sequence ID" value="RYR08631.1"/>
    <property type="molecule type" value="Genomic_DNA"/>
</dbReference>
<evidence type="ECO:0000313" key="3">
    <source>
        <dbReference type="Proteomes" id="UP000289738"/>
    </source>
</evidence>
<name>A0A444Z366_ARAHY</name>
<dbReference type="Pfam" id="PF05641">
    <property type="entry name" value="Agenet"/>
    <property type="match status" value="1"/>
</dbReference>
<evidence type="ECO:0000259" key="1">
    <source>
        <dbReference type="SMART" id="SM00743"/>
    </source>
</evidence>
<proteinExistence type="predicted"/>
<dbReference type="InterPro" id="IPR014002">
    <property type="entry name" value="Agenet_dom_plant"/>
</dbReference>
<dbReference type="CDD" id="cd20405">
    <property type="entry name" value="Tudor_Agenet_AtDUF_rpt1_3"/>
    <property type="match status" value="1"/>
</dbReference>
<feature type="domain" description="Agenet" evidence="1">
    <location>
        <begin position="5"/>
        <end position="71"/>
    </location>
</feature>
<dbReference type="STRING" id="3818.A0A444Z366"/>
<comment type="caution">
    <text evidence="2">The sequence shown here is derived from an EMBL/GenBank/DDBJ whole genome shotgun (WGS) entry which is preliminary data.</text>
</comment>
<dbReference type="SMR" id="A0A444Z366"/>
<dbReference type="SMART" id="SM00743">
    <property type="entry name" value="Agenet"/>
    <property type="match status" value="1"/>
</dbReference>
<protein>
    <recommendedName>
        <fullName evidence="1">Agenet domain-containing protein</fullName>
    </recommendedName>
</protein>
<accession>A0A444Z366</accession>
<gene>
    <name evidence="2" type="ORF">Ahy_B05g076423</name>
</gene>
<sequence length="206" mass="23210">MGQMNMPHVGSQIEVLSQDSGIGGCWFRACVIKKHKDKVKIQYQDIQDAVDEAKKLQEWVLASRIAVVDNLDIRMKGRVTIRPMPLSSKNEISWVGDVGSVVDAWWLDGWGGKALLFEKNLSPIIMFIFQVKRLCYLSDLVIGKLRQSQDLTVNRWVIVRERPDLMTNALSSLNMKQNPCKASVASPGKGLPSKKANTYFDTECEL</sequence>